<dbReference type="AlphaFoldDB" id="A0A7W3TE86"/>
<sequence length="259" mass="29318">MTLHGIGAYRGGRMWALPALHPPGPAQSEDLIHFTQRPCGRPPTETVPQNIRDMSAQQRLDAILAGGQLWAFPPFGANGCATISFSEAPEPHLIHLIEDHGFPPWGLVFGRSSILGAGGGAVAYLPQHVRERFPEELRHWVVPFGTNGRFEDWSHEREWRLPVPGSQGFPLEGSLRAVLIGDITWRPTRVSTGNWWNPEDGSLESEFRDPPWQEETELPELWRTAEIWCWNRHTRSIDRHPPGTPDHTTLVTSWWGEWS</sequence>
<protein>
    <submittedName>
        <fullName evidence="1">Uncharacterized protein</fullName>
    </submittedName>
</protein>
<evidence type="ECO:0000313" key="2">
    <source>
        <dbReference type="Proteomes" id="UP000538929"/>
    </source>
</evidence>
<gene>
    <name evidence="1" type="ORF">FNQ90_14210</name>
</gene>
<proteinExistence type="predicted"/>
<dbReference type="Proteomes" id="UP000538929">
    <property type="component" value="Unassembled WGS sequence"/>
</dbReference>
<name>A0A7W3TE86_9ACTN</name>
<evidence type="ECO:0000313" key="1">
    <source>
        <dbReference type="EMBL" id="MBB0245226.1"/>
    </source>
</evidence>
<keyword evidence="2" id="KW-1185">Reference proteome</keyword>
<dbReference type="RefSeq" id="WP_182606744.1">
    <property type="nucleotide sequence ID" value="NZ_VKHT01000428.1"/>
</dbReference>
<reference evidence="2" key="1">
    <citation type="submission" date="2019-10" db="EMBL/GenBank/DDBJ databases">
        <title>Streptomyces sp. nov., a novel actinobacterium isolated from alkaline environment.</title>
        <authorList>
            <person name="Golinska P."/>
        </authorList>
    </citation>
    <scope>NUCLEOTIDE SEQUENCE [LARGE SCALE GENOMIC DNA]</scope>
    <source>
        <strain evidence="2">DSM 42118</strain>
    </source>
</reference>
<accession>A0A7W3TE86</accession>
<organism evidence="1 2">
    <name type="scientific">Streptomyces alkaliphilus</name>
    <dbReference type="NCBI Taxonomy" id="1472722"/>
    <lineage>
        <taxon>Bacteria</taxon>
        <taxon>Bacillati</taxon>
        <taxon>Actinomycetota</taxon>
        <taxon>Actinomycetes</taxon>
        <taxon>Kitasatosporales</taxon>
        <taxon>Streptomycetaceae</taxon>
        <taxon>Streptomyces</taxon>
    </lineage>
</organism>
<dbReference type="EMBL" id="VKHT01000428">
    <property type="protein sequence ID" value="MBB0245226.1"/>
    <property type="molecule type" value="Genomic_DNA"/>
</dbReference>
<comment type="caution">
    <text evidence="1">The sequence shown here is derived from an EMBL/GenBank/DDBJ whole genome shotgun (WGS) entry which is preliminary data.</text>
</comment>